<dbReference type="AlphaFoldDB" id="A0A2P2NY77"/>
<dbReference type="EMBL" id="GGEC01066919">
    <property type="protein sequence ID" value="MBX47403.1"/>
    <property type="molecule type" value="Transcribed_RNA"/>
</dbReference>
<evidence type="ECO:0000313" key="1">
    <source>
        <dbReference type="EMBL" id="MBX47403.1"/>
    </source>
</evidence>
<reference evidence="1" key="1">
    <citation type="submission" date="2018-02" db="EMBL/GenBank/DDBJ databases">
        <title>Rhizophora mucronata_Transcriptome.</title>
        <authorList>
            <person name="Meera S.P."/>
            <person name="Sreeshan A."/>
            <person name="Augustine A."/>
        </authorList>
    </citation>
    <scope>NUCLEOTIDE SEQUENCE</scope>
    <source>
        <tissue evidence="1">Leaf</tissue>
    </source>
</reference>
<accession>A0A2P2NY77</accession>
<protein>
    <submittedName>
        <fullName evidence="1">Uncharacterized protein</fullName>
    </submittedName>
</protein>
<proteinExistence type="predicted"/>
<sequence>MSSTLLTLTGSFFPSNQVRLSPLHIRN</sequence>
<organism evidence="1">
    <name type="scientific">Rhizophora mucronata</name>
    <name type="common">Asiatic mangrove</name>
    <dbReference type="NCBI Taxonomy" id="61149"/>
    <lineage>
        <taxon>Eukaryota</taxon>
        <taxon>Viridiplantae</taxon>
        <taxon>Streptophyta</taxon>
        <taxon>Embryophyta</taxon>
        <taxon>Tracheophyta</taxon>
        <taxon>Spermatophyta</taxon>
        <taxon>Magnoliopsida</taxon>
        <taxon>eudicotyledons</taxon>
        <taxon>Gunneridae</taxon>
        <taxon>Pentapetalae</taxon>
        <taxon>rosids</taxon>
        <taxon>fabids</taxon>
        <taxon>Malpighiales</taxon>
        <taxon>Rhizophoraceae</taxon>
        <taxon>Rhizophora</taxon>
    </lineage>
</organism>
<name>A0A2P2NY77_RHIMU</name>